<gene>
    <name evidence="3" type="ORF">DDT56_17120</name>
</gene>
<dbReference type="NCBIfam" id="TIGR02385">
    <property type="entry name" value="RelE_StbE"/>
    <property type="match status" value="1"/>
</dbReference>
<accession>A0A2U1TT77</accession>
<sequence>MSYKLEFEEHALKEFKKLGAPVREQFKKKLYDILLNPHIPANRLYGMTDCYKIKLMSAGYRLVYRVIDNEVVVLVLAVGKRERSEVYKAAKDRL</sequence>
<keyword evidence="4" id="KW-1185">Reference proteome</keyword>
<dbReference type="PANTHER" id="PTHR35601">
    <property type="entry name" value="TOXIN RELE"/>
    <property type="match status" value="1"/>
</dbReference>
<dbReference type="RefSeq" id="WP_136167633.1">
    <property type="nucleotide sequence ID" value="NZ_KZ819086.1"/>
</dbReference>
<evidence type="ECO:0000256" key="1">
    <source>
        <dbReference type="ARBA" id="ARBA00006226"/>
    </source>
</evidence>
<dbReference type="EMBL" id="QDKH01000022">
    <property type="protein sequence ID" value="PWC12606.1"/>
    <property type="molecule type" value="Genomic_DNA"/>
</dbReference>
<evidence type="ECO:0000256" key="2">
    <source>
        <dbReference type="ARBA" id="ARBA00022649"/>
    </source>
</evidence>
<reference evidence="3 4" key="1">
    <citation type="submission" date="2018-04" db="EMBL/GenBank/DDBJ databases">
        <title>Brenneria corticis sp.nov.</title>
        <authorList>
            <person name="Li Y."/>
        </authorList>
    </citation>
    <scope>NUCLEOTIDE SEQUENCE [LARGE SCALE GENOMIC DNA]</scope>
    <source>
        <strain evidence="3 4">CFCC 11842</strain>
    </source>
</reference>
<comment type="caution">
    <text evidence="3">The sequence shown here is derived from an EMBL/GenBank/DDBJ whole genome shotgun (WGS) entry which is preliminary data.</text>
</comment>
<dbReference type="InterPro" id="IPR007712">
    <property type="entry name" value="RelE/ParE_toxin"/>
</dbReference>
<proteinExistence type="inferred from homology"/>
<evidence type="ECO:0000313" key="3">
    <source>
        <dbReference type="EMBL" id="PWC12606.1"/>
    </source>
</evidence>
<keyword evidence="2" id="KW-1277">Toxin-antitoxin system</keyword>
<dbReference type="Proteomes" id="UP000296159">
    <property type="component" value="Unassembled WGS sequence"/>
</dbReference>
<dbReference type="Gene3D" id="3.30.2310.20">
    <property type="entry name" value="RelE-like"/>
    <property type="match status" value="1"/>
</dbReference>
<dbReference type="PANTHER" id="PTHR35601:SF2">
    <property type="entry name" value="MRNA INTERFERASE TOXIN RELE"/>
    <property type="match status" value="1"/>
</dbReference>
<dbReference type="InterPro" id="IPR035093">
    <property type="entry name" value="RelE/ParE_toxin_dom_sf"/>
</dbReference>
<evidence type="ECO:0000313" key="4">
    <source>
        <dbReference type="Proteomes" id="UP000296159"/>
    </source>
</evidence>
<name>A0A2U1TT77_9GAMM</name>
<organism evidence="3 4">
    <name type="scientific">Brenneria corticis</name>
    <dbReference type="NCBI Taxonomy" id="2173106"/>
    <lineage>
        <taxon>Bacteria</taxon>
        <taxon>Pseudomonadati</taxon>
        <taxon>Pseudomonadota</taxon>
        <taxon>Gammaproteobacteria</taxon>
        <taxon>Enterobacterales</taxon>
        <taxon>Pectobacteriaceae</taxon>
        <taxon>Brenneria</taxon>
    </lineage>
</organism>
<comment type="similarity">
    <text evidence="1">Belongs to the RelE toxin family.</text>
</comment>
<dbReference type="Pfam" id="PF05016">
    <property type="entry name" value="ParE_toxin"/>
    <property type="match status" value="1"/>
</dbReference>
<protein>
    <submittedName>
        <fullName evidence="3">Type II toxin-antitoxin system mRNA interferase toxin, RelE/StbE family</fullName>
    </submittedName>
</protein>
<dbReference type="AlphaFoldDB" id="A0A2U1TT77"/>
<dbReference type="SUPFAM" id="SSF143011">
    <property type="entry name" value="RelE-like"/>
    <property type="match status" value="1"/>
</dbReference>